<dbReference type="SUPFAM" id="SSF56672">
    <property type="entry name" value="DNA/RNA polymerases"/>
    <property type="match status" value="1"/>
</dbReference>
<sequence length="139" mass="15438">MKKKDRSFWFCVDYRQLNSLTQKVTYPLLKIGDTLDALAGRQRGSGTLSRTPSQQRRCTISRQFYTVWTAGRGQCMSSSSWIWGCNLEYQEAVGGRPAGRLRHSISAAVVGRRELASRMSTGVQPRHALAVAEATQLGG</sequence>
<proteinExistence type="predicted"/>
<protein>
    <recommendedName>
        <fullName evidence="3">Transposon Ty3-I Gag-Pol polyprotein</fullName>
    </recommendedName>
</protein>
<reference evidence="1 2" key="1">
    <citation type="submission" date="2015-01" db="EMBL/GenBank/DDBJ databases">
        <title>Evolution of Trichinella species and genotypes.</title>
        <authorList>
            <person name="Korhonen P.K."/>
            <person name="Edoardo P."/>
            <person name="Giuseppe L.R."/>
            <person name="Gasser R.B."/>
        </authorList>
    </citation>
    <scope>NUCLEOTIDE SEQUENCE [LARGE SCALE GENOMIC DNA]</scope>
    <source>
        <strain evidence="1">ISS2496</strain>
    </source>
</reference>
<gene>
    <name evidence="1" type="ORF">T12_1194</name>
</gene>
<keyword evidence="2" id="KW-1185">Reference proteome</keyword>
<dbReference type="OrthoDB" id="5856733at2759"/>
<dbReference type="InterPro" id="IPR043502">
    <property type="entry name" value="DNA/RNA_pol_sf"/>
</dbReference>
<comment type="caution">
    <text evidence="1">The sequence shown here is derived from an EMBL/GenBank/DDBJ whole genome shotgun (WGS) entry which is preliminary data.</text>
</comment>
<dbReference type="Gene3D" id="3.10.10.10">
    <property type="entry name" value="HIV Type 1 Reverse Transcriptase, subunit A, domain 1"/>
    <property type="match status" value="1"/>
</dbReference>
<evidence type="ECO:0000313" key="2">
    <source>
        <dbReference type="Proteomes" id="UP000054783"/>
    </source>
</evidence>
<name>A0A0V0Z8U0_9BILA</name>
<dbReference type="AlphaFoldDB" id="A0A0V0Z8U0"/>
<dbReference type="EMBL" id="JYDQ01000297">
    <property type="protein sequence ID" value="KRY08994.1"/>
    <property type="molecule type" value="Genomic_DNA"/>
</dbReference>
<evidence type="ECO:0000313" key="1">
    <source>
        <dbReference type="EMBL" id="KRY08994.1"/>
    </source>
</evidence>
<dbReference type="InterPro" id="IPR043128">
    <property type="entry name" value="Rev_trsase/Diguanyl_cyclase"/>
</dbReference>
<organism evidence="1 2">
    <name type="scientific">Trichinella patagoniensis</name>
    <dbReference type="NCBI Taxonomy" id="990121"/>
    <lineage>
        <taxon>Eukaryota</taxon>
        <taxon>Metazoa</taxon>
        <taxon>Ecdysozoa</taxon>
        <taxon>Nematoda</taxon>
        <taxon>Enoplea</taxon>
        <taxon>Dorylaimia</taxon>
        <taxon>Trichinellida</taxon>
        <taxon>Trichinellidae</taxon>
        <taxon>Trichinella</taxon>
    </lineage>
</organism>
<accession>A0A0V0Z8U0</accession>
<evidence type="ECO:0008006" key="3">
    <source>
        <dbReference type="Google" id="ProtNLM"/>
    </source>
</evidence>
<dbReference type="Proteomes" id="UP000054783">
    <property type="component" value="Unassembled WGS sequence"/>
</dbReference>
<dbReference type="Gene3D" id="3.30.70.270">
    <property type="match status" value="1"/>
</dbReference>